<name>A0ABV4NBY5_9VIBR</name>
<protein>
    <submittedName>
        <fullName evidence="1">DUF3800 domain-containing protein</fullName>
    </submittedName>
</protein>
<organism evidence="1 2">
    <name type="scientific">Vibrio gallaecicus</name>
    <dbReference type="NCBI Taxonomy" id="552386"/>
    <lineage>
        <taxon>Bacteria</taxon>
        <taxon>Pseudomonadati</taxon>
        <taxon>Pseudomonadota</taxon>
        <taxon>Gammaproteobacteria</taxon>
        <taxon>Vibrionales</taxon>
        <taxon>Vibrionaceae</taxon>
        <taxon>Vibrio</taxon>
    </lineage>
</organism>
<keyword evidence="2" id="KW-1185">Reference proteome</keyword>
<dbReference type="InterPro" id="IPR024524">
    <property type="entry name" value="DUF3800"/>
</dbReference>
<gene>
    <name evidence="1" type="ORF">AB4566_10430</name>
</gene>
<proteinExistence type="predicted"/>
<evidence type="ECO:0000313" key="1">
    <source>
        <dbReference type="EMBL" id="MFA0568692.1"/>
    </source>
</evidence>
<accession>A0ABV4NBY5</accession>
<reference evidence="1 2" key="1">
    <citation type="journal article" date="2024" name="ISME J.">
        <title>Tailless and filamentous prophages are predominant in marine Vibrio.</title>
        <authorList>
            <person name="Steensen K."/>
            <person name="Seneca J."/>
            <person name="Bartlau N."/>
            <person name="Yu X.A."/>
            <person name="Hussain F.A."/>
            <person name="Polz M.F."/>
        </authorList>
    </citation>
    <scope>NUCLEOTIDE SEQUENCE [LARGE SCALE GENOMIC DNA]</scope>
    <source>
        <strain evidence="1 2">10N.222.51.A1</strain>
    </source>
</reference>
<evidence type="ECO:0000313" key="2">
    <source>
        <dbReference type="Proteomes" id="UP001570417"/>
    </source>
</evidence>
<sequence>LNWALYFWSAGMHIFIDESGLFMPTENTNQWSSVGAFVAPDHVLEKLPQVLNELKRLHGLSPDEEFKRPRPDETSVGFIQFFKELKRLGCTFHAITHTGNLGEEIAFDNYQVTLLSGIENYAERIGMEQSYLDEVKTLINKLSKQQLAQCVHQSYMIDGLLRKILPYYSIHSPESLGQFKWQVDAKELNETNYDKVFDALYSGIVGLSHPLFLVFGERNNYSYLFKAYGATNKNIDEHLEKTKNTLDKDFTKFKESLLTFNQNDLLRNNFTLVDSKDSVGLQISDLITSSLNRCLKLNCDNNYSMAEMIGSLVINSPTIHSSINIMSFGNGDVKINEESGNVLQHLSDSSIEFFGLEFRKKVTKI</sequence>
<comment type="caution">
    <text evidence="1">The sequence shown here is derived from an EMBL/GenBank/DDBJ whole genome shotgun (WGS) entry which is preliminary data.</text>
</comment>
<dbReference type="RefSeq" id="WP_372266064.1">
    <property type="nucleotide sequence ID" value="NZ_JBFRUW010000034.1"/>
</dbReference>
<dbReference type="Pfam" id="PF12686">
    <property type="entry name" value="DUF3800"/>
    <property type="match status" value="1"/>
</dbReference>
<feature type="non-terminal residue" evidence="1">
    <location>
        <position position="1"/>
    </location>
</feature>
<dbReference type="Proteomes" id="UP001570417">
    <property type="component" value="Unassembled WGS sequence"/>
</dbReference>
<dbReference type="EMBL" id="JBFRUW010000034">
    <property type="protein sequence ID" value="MFA0568692.1"/>
    <property type="molecule type" value="Genomic_DNA"/>
</dbReference>